<evidence type="ECO:0000313" key="1">
    <source>
        <dbReference type="EMBL" id="SJL17582.1"/>
    </source>
</evidence>
<evidence type="ECO:0000313" key="2">
    <source>
        <dbReference type="Proteomes" id="UP000219338"/>
    </source>
</evidence>
<protein>
    <submittedName>
        <fullName evidence="1">Uncharacterized protein</fullName>
    </submittedName>
</protein>
<reference evidence="2" key="1">
    <citation type="journal article" date="2017" name="Nat. Ecol. Evol.">
        <title>Genome expansion and lineage-specific genetic innovations in the forest pathogenic fungi Armillaria.</title>
        <authorList>
            <person name="Sipos G."/>
            <person name="Prasanna A.N."/>
            <person name="Walter M.C."/>
            <person name="O'Connor E."/>
            <person name="Balint B."/>
            <person name="Krizsan K."/>
            <person name="Kiss B."/>
            <person name="Hess J."/>
            <person name="Varga T."/>
            <person name="Slot J."/>
            <person name="Riley R."/>
            <person name="Boka B."/>
            <person name="Rigling D."/>
            <person name="Barry K."/>
            <person name="Lee J."/>
            <person name="Mihaltcheva S."/>
            <person name="LaButti K."/>
            <person name="Lipzen A."/>
            <person name="Waldron R."/>
            <person name="Moloney N.M."/>
            <person name="Sperisen C."/>
            <person name="Kredics L."/>
            <person name="Vagvoelgyi C."/>
            <person name="Patrignani A."/>
            <person name="Fitzpatrick D."/>
            <person name="Nagy I."/>
            <person name="Doyle S."/>
            <person name="Anderson J.B."/>
            <person name="Grigoriev I.V."/>
            <person name="Gueldener U."/>
            <person name="Muensterkoetter M."/>
            <person name="Nagy L.G."/>
        </authorList>
    </citation>
    <scope>NUCLEOTIDE SEQUENCE [LARGE SCALE GENOMIC DNA]</scope>
    <source>
        <strain evidence="2">C18/9</strain>
    </source>
</reference>
<sequence>MNGSHDLWSLGVYQCPYDEDSDLEFDLDGDLPCDVPEMSGITAREPRPDLLSRPLSPVNITDLDTVQSIPHESPTGRISPMTSIFETLGSDSMSGSISMFEYDKAESPVCDVQADEPTGRCAEEYWADEVESQETISASLPRLALVNDATFVLLYPRFFPMVERNREGVYQGLRDRSTTIG</sequence>
<name>A0A284S990_ARMOS</name>
<dbReference type="AlphaFoldDB" id="A0A284S990"/>
<gene>
    <name evidence="1" type="ORF">ARMOST_21134</name>
</gene>
<accession>A0A284S990</accession>
<dbReference type="EMBL" id="FUEG01000046">
    <property type="protein sequence ID" value="SJL17582.1"/>
    <property type="molecule type" value="Genomic_DNA"/>
</dbReference>
<dbReference type="STRING" id="47428.A0A284S990"/>
<keyword evidence="2" id="KW-1185">Reference proteome</keyword>
<dbReference type="OrthoDB" id="6359816at2759"/>
<proteinExistence type="predicted"/>
<dbReference type="Proteomes" id="UP000219338">
    <property type="component" value="Unassembled WGS sequence"/>
</dbReference>
<organism evidence="1 2">
    <name type="scientific">Armillaria ostoyae</name>
    <name type="common">Armillaria root rot fungus</name>
    <dbReference type="NCBI Taxonomy" id="47428"/>
    <lineage>
        <taxon>Eukaryota</taxon>
        <taxon>Fungi</taxon>
        <taxon>Dikarya</taxon>
        <taxon>Basidiomycota</taxon>
        <taxon>Agaricomycotina</taxon>
        <taxon>Agaricomycetes</taxon>
        <taxon>Agaricomycetidae</taxon>
        <taxon>Agaricales</taxon>
        <taxon>Marasmiineae</taxon>
        <taxon>Physalacriaceae</taxon>
        <taxon>Armillaria</taxon>
    </lineage>
</organism>